<evidence type="ECO:0000313" key="2">
    <source>
        <dbReference type="Proteomes" id="UP001627154"/>
    </source>
</evidence>
<dbReference type="EMBL" id="JBJJXI010000087">
    <property type="protein sequence ID" value="KAL3394935.1"/>
    <property type="molecule type" value="Genomic_DNA"/>
</dbReference>
<keyword evidence="2" id="KW-1185">Reference proteome</keyword>
<sequence>MDPSSIFNCAVRVKDEPIDVSLIENNCNIIDKIPDTQNSVVQGLNCYQCGQYNDGVGSITPCINYTATQLKECPKTSEYCIVSKKTISLH</sequence>
<dbReference type="AlphaFoldDB" id="A0ABD2WQB3"/>
<evidence type="ECO:0000313" key="1">
    <source>
        <dbReference type="EMBL" id="KAL3394935.1"/>
    </source>
</evidence>
<protein>
    <submittedName>
        <fullName evidence="1">Uncharacterized protein</fullName>
    </submittedName>
</protein>
<dbReference type="Proteomes" id="UP001627154">
    <property type="component" value="Unassembled WGS sequence"/>
</dbReference>
<accession>A0ABD2WQB3</accession>
<name>A0ABD2WQB3_9HYME</name>
<proteinExistence type="predicted"/>
<reference evidence="1 2" key="1">
    <citation type="journal article" date="2024" name="bioRxiv">
        <title>A reference genome for Trichogramma kaykai: A tiny desert-dwelling parasitoid wasp with competing sex-ratio distorters.</title>
        <authorList>
            <person name="Culotta J."/>
            <person name="Lindsey A.R."/>
        </authorList>
    </citation>
    <scope>NUCLEOTIDE SEQUENCE [LARGE SCALE GENOMIC DNA]</scope>
    <source>
        <strain evidence="1 2">KSX58</strain>
    </source>
</reference>
<gene>
    <name evidence="1" type="ORF">TKK_010921</name>
</gene>
<comment type="caution">
    <text evidence="1">The sequence shown here is derived from an EMBL/GenBank/DDBJ whole genome shotgun (WGS) entry which is preliminary data.</text>
</comment>
<organism evidence="1 2">
    <name type="scientific">Trichogramma kaykai</name>
    <dbReference type="NCBI Taxonomy" id="54128"/>
    <lineage>
        <taxon>Eukaryota</taxon>
        <taxon>Metazoa</taxon>
        <taxon>Ecdysozoa</taxon>
        <taxon>Arthropoda</taxon>
        <taxon>Hexapoda</taxon>
        <taxon>Insecta</taxon>
        <taxon>Pterygota</taxon>
        <taxon>Neoptera</taxon>
        <taxon>Endopterygota</taxon>
        <taxon>Hymenoptera</taxon>
        <taxon>Apocrita</taxon>
        <taxon>Proctotrupomorpha</taxon>
        <taxon>Chalcidoidea</taxon>
        <taxon>Trichogrammatidae</taxon>
        <taxon>Trichogramma</taxon>
    </lineage>
</organism>